<sequence length="367" mass="40544">MPRRSSPNPIKTTVPAALDLTEVSNRSPRDGSYPQSADIPSTPKKRLSRAAEGASPDLMAVPETVLYLAYGSNMAAATFLGMRGIRPLSQVNVSVPSLRLTLGLRGVPYREPCFANVAFRDLPERATTNAWKADSEWDGQLMGIVYEVTAKDWRTIMRTEGAGSSYKEIVVPCVPIGSKKSSADKTVTSDDPRPFLARTLYAAQTNDGHTEQLGCLSRLMTITRRPSTPGYAEASGRYLKLLRDGAKEHDLPECYQEYLASLQPYTITHWRQTIGGSIMLALWAPLLLFFLKATSFIADENGRFPGWLAKTVNALFNLMWISYDYIFHPIFGNGERTEPDGLKGVPGNSRRKNGTEKTPLMTNGKTM</sequence>
<feature type="region of interest" description="Disordered" evidence="5">
    <location>
        <begin position="1"/>
        <end position="53"/>
    </location>
</feature>
<dbReference type="PANTHER" id="PTHR12935:SF0">
    <property type="entry name" value="GAMMA-GLUTAMYLCYCLOTRANSFERASE"/>
    <property type="match status" value="1"/>
</dbReference>
<evidence type="ECO:0000256" key="2">
    <source>
        <dbReference type="ARBA" id="ARBA00023239"/>
    </source>
</evidence>
<dbReference type="AlphaFoldDB" id="A0A0F8A3N3"/>
<gene>
    <name evidence="6" type="ORF">HIM_08502</name>
</gene>
<dbReference type="EC" id="4.3.2.9" evidence="1"/>
<evidence type="ECO:0000256" key="1">
    <source>
        <dbReference type="ARBA" id="ARBA00012346"/>
    </source>
</evidence>
<accession>A0A0F8A3N3</accession>
<evidence type="ECO:0000256" key="3">
    <source>
        <dbReference type="PIRSR" id="PIRSR617939-1"/>
    </source>
</evidence>
<feature type="region of interest" description="Disordered" evidence="5">
    <location>
        <begin position="338"/>
        <end position="367"/>
    </location>
</feature>
<reference evidence="6 7" key="1">
    <citation type="journal article" date="2014" name="Genome Biol. Evol.">
        <title>Comparative genomics and transcriptomics analyses reveal divergent lifestyle features of nematode endoparasitic fungus Hirsutella minnesotensis.</title>
        <authorList>
            <person name="Lai Y."/>
            <person name="Liu K."/>
            <person name="Zhang X."/>
            <person name="Zhang X."/>
            <person name="Li K."/>
            <person name="Wang N."/>
            <person name="Shu C."/>
            <person name="Wu Y."/>
            <person name="Wang C."/>
            <person name="Bushley K.E."/>
            <person name="Xiang M."/>
            <person name="Liu X."/>
        </authorList>
    </citation>
    <scope>NUCLEOTIDE SEQUENCE [LARGE SCALE GENOMIC DNA]</scope>
    <source>
        <strain evidence="6 7">3608</strain>
    </source>
</reference>
<feature type="binding site" evidence="4">
    <location>
        <begin position="67"/>
        <end position="72"/>
    </location>
    <ligand>
        <name>substrate</name>
    </ligand>
</feature>
<organism evidence="6 7">
    <name type="scientific">Hirsutella minnesotensis 3608</name>
    <dbReference type="NCBI Taxonomy" id="1043627"/>
    <lineage>
        <taxon>Eukaryota</taxon>
        <taxon>Fungi</taxon>
        <taxon>Dikarya</taxon>
        <taxon>Ascomycota</taxon>
        <taxon>Pezizomycotina</taxon>
        <taxon>Sordariomycetes</taxon>
        <taxon>Hypocreomycetidae</taxon>
        <taxon>Hypocreales</taxon>
        <taxon>Ophiocordycipitaceae</taxon>
        <taxon>Hirsutella</taxon>
    </lineage>
</organism>
<name>A0A0F8A3N3_9HYPO</name>
<dbReference type="OrthoDB" id="2017317at2759"/>
<evidence type="ECO:0000313" key="7">
    <source>
        <dbReference type="Proteomes" id="UP000054481"/>
    </source>
</evidence>
<feature type="active site" description="Proton acceptor" evidence="3">
    <location>
        <position position="160"/>
    </location>
</feature>
<feature type="compositionally biased region" description="Polar residues" evidence="5">
    <location>
        <begin position="1"/>
        <end position="11"/>
    </location>
</feature>
<dbReference type="GO" id="GO:0003839">
    <property type="term" value="F:gamma-glutamylcyclotransferase activity"/>
    <property type="evidence" value="ECO:0007669"/>
    <property type="project" value="UniProtKB-EC"/>
</dbReference>
<protein>
    <recommendedName>
        <fullName evidence="1">gamma-glutamylcyclotransferase</fullName>
        <ecNumber evidence="1">4.3.2.9</ecNumber>
    </recommendedName>
</protein>
<keyword evidence="7" id="KW-1185">Reference proteome</keyword>
<evidence type="ECO:0000313" key="6">
    <source>
        <dbReference type="EMBL" id="KJZ72129.1"/>
    </source>
</evidence>
<dbReference type="InterPro" id="IPR017939">
    <property type="entry name" value="G-Glutamylcylcotransferase"/>
</dbReference>
<keyword evidence="2" id="KW-0456">Lyase</keyword>
<proteinExistence type="predicted"/>
<dbReference type="EMBL" id="KQ030552">
    <property type="protein sequence ID" value="KJZ72129.1"/>
    <property type="molecule type" value="Genomic_DNA"/>
</dbReference>
<evidence type="ECO:0000256" key="5">
    <source>
        <dbReference type="SAM" id="MobiDB-lite"/>
    </source>
</evidence>
<evidence type="ECO:0000256" key="4">
    <source>
        <dbReference type="PIRSR" id="PIRSR617939-2"/>
    </source>
</evidence>
<dbReference type="PANTHER" id="PTHR12935">
    <property type="entry name" value="GAMMA-GLUTAMYLCYCLOTRANSFERASE"/>
    <property type="match status" value="1"/>
</dbReference>
<feature type="binding site" evidence="4">
    <location>
        <position position="238"/>
    </location>
    <ligand>
        <name>substrate</name>
    </ligand>
</feature>
<dbReference type="Proteomes" id="UP000054481">
    <property type="component" value="Unassembled WGS sequence"/>
</dbReference>
<dbReference type="Gene3D" id="3.10.490.10">
    <property type="entry name" value="Gamma-glutamyl cyclotransferase-like"/>
    <property type="match status" value="1"/>
</dbReference>